<evidence type="ECO:0000313" key="5">
    <source>
        <dbReference type="Proteomes" id="UP000501048"/>
    </source>
</evidence>
<gene>
    <name evidence="4" type="primary">yycA</name>
    <name evidence="4" type="ORF">HC660_39660</name>
</gene>
<sequence>MKKTARHSLNLYGLFISFSYLLFTIRHHKEVKEVDTGLLSYLRKHNTGEEYLFATLTTVTAAPYIINTDESVMALGGFNGTDPILTVSDLKKLVKEGKVKYFLLSEKNSGNTELVSWIKKNGQEISSDKYSSSSSSTSSQQSMKGGPDGESQQTLYLVE</sequence>
<proteinExistence type="predicted"/>
<protein>
    <submittedName>
        <fullName evidence="4">Mannosyltransferase YkcB</fullName>
    </submittedName>
</protein>
<dbReference type="Pfam" id="PF24878">
    <property type="entry name" value="YkcB_C"/>
    <property type="match status" value="1"/>
</dbReference>
<evidence type="ECO:0000259" key="3">
    <source>
        <dbReference type="Pfam" id="PF24878"/>
    </source>
</evidence>
<keyword evidence="4" id="KW-0808">Transferase</keyword>
<feature type="compositionally biased region" description="Polar residues" evidence="1">
    <location>
        <begin position="150"/>
        <end position="159"/>
    </location>
</feature>
<keyword evidence="5" id="KW-1185">Reference proteome</keyword>
<keyword evidence="2" id="KW-0812">Transmembrane</keyword>
<evidence type="ECO:0000256" key="2">
    <source>
        <dbReference type="SAM" id="Phobius"/>
    </source>
</evidence>
<organism evidence="4 5">
    <name type="scientific">Bacillus mojavensis</name>
    <dbReference type="NCBI Taxonomy" id="72360"/>
    <lineage>
        <taxon>Bacteria</taxon>
        <taxon>Bacillati</taxon>
        <taxon>Bacillota</taxon>
        <taxon>Bacilli</taxon>
        <taxon>Bacillales</taxon>
        <taxon>Bacillaceae</taxon>
        <taxon>Bacillus</taxon>
    </lineage>
</organism>
<keyword evidence="2" id="KW-0472">Membrane</keyword>
<evidence type="ECO:0000256" key="1">
    <source>
        <dbReference type="SAM" id="MobiDB-lite"/>
    </source>
</evidence>
<feature type="domain" description="Putative mannosyltransferase YkcA/B-like C-terminal" evidence="3">
    <location>
        <begin position="38"/>
        <end position="121"/>
    </location>
</feature>
<name>A0ABX6M2N3_BACMO</name>
<keyword evidence="4" id="KW-0328">Glycosyltransferase</keyword>
<keyword evidence="2" id="KW-1133">Transmembrane helix</keyword>
<feature type="compositionally biased region" description="Low complexity" evidence="1">
    <location>
        <begin position="128"/>
        <end position="142"/>
    </location>
</feature>
<feature type="region of interest" description="Disordered" evidence="1">
    <location>
        <begin position="124"/>
        <end position="159"/>
    </location>
</feature>
<accession>A0ABX6M2N3</accession>
<reference evidence="4 5" key="1">
    <citation type="submission" date="2020-04" db="EMBL/GenBank/DDBJ databases">
        <title>Plant growth promoting and environmental Bacillus: genomic and epigenetic comparison.</title>
        <authorList>
            <person name="Reva O.N."/>
            <person name="Lutz S."/>
            <person name="Ahrens C.H."/>
        </authorList>
    </citation>
    <scope>NUCLEOTIDE SEQUENCE [LARGE SCALE GENOMIC DNA]</scope>
    <source>
        <strain evidence="4 5">UCMB5075</strain>
    </source>
</reference>
<dbReference type="InterPro" id="IPR056785">
    <property type="entry name" value="YkcA/B-like_C"/>
</dbReference>
<evidence type="ECO:0000313" key="4">
    <source>
        <dbReference type="EMBL" id="QJC98409.1"/>
    </source>
</evidence>
<dbReference type="EMBL" id="CP051464">
    <property type="protein sequence ID" value="QJC98409.1"/>
    <property type="molecule type" value="Genomic_DNA"/>
</dbReference>
<dbReference type="GO" id="GO:0016757">
    <property type="term" value="F:glycosyltransferase activity"/>
    <property type="evidence" value="ECO:0007669"/>
    <property type="project" value="UniProtKB-KW"/>
</dbReference>
<feature type="transmembrane region" description="Helical" evidence="2">
    <location>
        <begin position="9"/>
        <end position="25"/>
    </location>
</feature>
<dbReference type="Proteomes" id="UP000501048">
    <property type="component" value="Chromosome"/>
</dbReference>